<reference evidence="1" key="1">
    <citation type="submission" date="2020-02" db="EMBL/GenBank/DDBJ databases">
        <authorList>
            <person name="Meier V. D."/>
        </authorList>
    </citation>
    <scope>NUCLEOTIDE SEQUENCE</scope>
    <source>
        <strain evidence="1">AVDCRST_MAG52</strain>
    </source>
</reference>
<dbReference type="SUPFAM" id="SSF48371">
    <property type="entry name" value="ARM repeat"/>
    <property type="match status" value="1"/>
</dbReference>
<name>A0A6J4IHJ9_9ACTN</name>
<sequence>MDGDEQRLFAARRGARQPDLVPVDVLARLVGGAPSVNHIEEMALDMGKLLTTQFPALSGEASRLGAARFLDRMRAGAAVLFEHFGAAAPEVAHTSSSDTVRGWGAFATVLVTQEVGPRVELLLPFAADAHFAVREWAWLALRDLAVAHPLVVLRHLEPVAGLDDPLLRRFAVESLRPRGVWSRHIALFKEEPGHATALLDGVAPTISRYVQDSVANWVNDVSRDHPEWATSTVERWRQDHGPVVERLARRALRSLPAPAVLGSRSSGDPAASACRAVTPAHAYGTDITT</sequence>
<gene>
    <name evidence="1" type="ORF">AVDCRST_MAG52-2066</name>
</gene>
<dbReference type="InterPro" id="IPR016024">
    <property type="entry name" value="ARM-type_fold"/>
</dbReference>
<dbReference type="AlphaFoldDB" id="A0A6J4IHJ9"/>
<accession>A0A6J4IHJ9</accession>
<dbReference type="Gene3D" id="1.25.40.290">
    <property type="entry name" value="ARM repeat domains"/>
    <property type="match status" value="1"/>
</dbReference>
<organism evidence="1">
    <name type="scientific">uncultured Blastococcus sp</name>
    <dbReference type="NCBI Taxonomy" id="217144"/>
    <lineage>
        <taxon>Bacteria</taxon>
        <taxon>Bacillati</taxon>
        <taxon>Actinomycetota</taxon>
        <taxon>Actinomycetes</taxon>
        <taxon>Geodermatophilales</taxon>
        <taxon>Geodermatophilaceae</taxon>
        <taxon>Blastococcus</taxon>
        <taxon>environmental samples</taxon>
    </lineage>
</organism>
<proteinExistence type="predicted"/>
<dbReference type="EMBL" id="CADCTN010000149">
    <property type="protein sequence ID" value="CAA9250903.1"/>
    <property type="molecule type" value="Genomic_DNA"/>
</dbReference>
<evidence type="ECO:0000313" key="1">
    <source>
        <dbReference type="EMBL" id="CAA9250903.1"/>
    </source>
</evidence>
<evidence type="ECO:0008006" key="2">
    <source>
        <dbReference type="Google" id="ProtNLM"/>
    </source>
</evidence>
<protein>
    <recommendedName>
        <fullName evidence="2">DNA alkylation repair enzyme</fullName>
    </recommendedName>
</protein>